<comment type="caution">
    <text evidence="2">The sequence shown here is derived from an EMBL/GenBank/DDBJ whole genome shotgun (WGS) entry which is preliminary data.</text>
</comment>
<protein>
    <submittedName>
        <fullName evidence="2">Transposase-like protein</fullName>
    </submittedName>
</protein>
<gene>
    <name evidence="2" type="ORF">MVEN_00029700</name>
</gene>
<feature type="region of interest" description="Disordered" evidence="1">
    <location>
        <begin position="210"/>
        <end position="247"/>
    </location>
</feature>
<evidence type="ECO:0000256" key="1">
    <source>
        <dbReference type="SAM" id="MobiDB-lite"/>
    </source>
</evidence>
<dbReference type="EMBL" id="JACAZI010000001">
    <property type="protein sequence ID" value="KAF7371732.1"/>
    <property type="molecule type" value="Genomic_DNA"/>
</dbReference>
<accession>A0A8H6Z6F9</accession>
<keyword evidence="3" id="KW-1185">Reference proteome</keyword>
<feature type="region of interest" description="Disordered" evidence="1">
    <location>
        <begin position="109"/>
        <end position="128"/>
    </location>
</feature>
<dbReference type="Proteomes" id="UP000620124">
    <property type="component" value="Unassembled WGS sequence"/>
</dbReference>
<organism evidence="2 3">
    <name type="scientific">Mycena venus</name>
    <dbReference type="NCBI Taxonomy" id="2733690"/>
    <lineage>
        <taxon>Eukaryota</taxon>
        <taxon>Fungi</taxon>
        <taxon>Dikarya</taxon>
        <taxon>Basidiomycota</taxon>
        <taxon>Agaricomycotina</taxon>
        <taxon>Agaricomycetes</taxon>
        <taxon>Agaricomycetidae</taxon>
        <taxon>Agaricales</taxon>
        <taxon>Marasmiineae</taxon>
        <taxon>Mycenaceae</taxon>
        <taxon>Mycena</taxon>
    </lineage>
</organism>
<sequence>MATRTFIRIQNPRPPPNSPAPALRTRWGSSTGTSWRRYSGGACADTACAEGGVVAAVSACAEAVCGACVYHHRHRFFLLPVLVPFADVLPVSVRCLFHLHLNRAARAVDAPPQRARENPTPPYGNEWTPQRVALPTFADLKRRSRADDDDASEDDAHQPRRVSGVTGCSPVLCAPLITAPPPALPSGCSGLGLLSLKLLEAIGVLTKEESQKSQSRRGVYQEAATESLSVERDNEATQTDDVPDLEGSQPVSAIGKAILKLRKIEQKELAATSPSSVSLGELDTNNEKVLMLILDVKTRWSSSHQMLRRALQFRGAIFNYVAKDEELRAHELSTRDWTALKLVTNWLVAFREATTQILNSHDITPGPHC</sequence>
<dbReference type="AlphaFoldDB" id="A0A8H6Z6F9"/>
<dbReference type="OrthoDB" id="3264316at2759"/>
<evidence type="ECO:0000313" key="3">
    <source>
        <dbReference type="Proteomes" id="UP000620124"/>
    </source>
</evidence>
<feature type="region of interest" description="Disordered" evidence="1">
    <location>
        <begin position="143"/>
        <end position="165"/>
    </location>
</feature>
<name>A0A8H6Z6F9_9AGAR</name>
<dbReference type="SUPFAM" id="SSF53098">
    <property type="entry name" value="Ribonuclease H-like"/>
    <property type="match status" value="1"/>
</dbReference>
<evidence type="ECO:0000313" key="2">
    <source>
        <dbReference type="EMBL" id="KAF7371732.1"/>
    </source>
</evidence>
<dbReference type="InterPro" id="IPR012337">
    <property type="entry name" value="RNaseH-like_sf"/>
</dbReference>
<reference evidence="2" key="1">
    <citation type="submission" date="2020-05" db="EMBL/GenBank/DDBJ databases">
        <title>Mycena genomes resolve the evolution of fungal bioluminescence.</title>
        <authorList>
            <person name="Tsai I.J."/>
        </authorList>
    </citation>
    <scope>NUCLEOTIDE SEQUENCE</scope>
    <source>
        <strain evidence="2">CCC161011</strain>
    </source>
</reference>
<proteinExistence type="predicted"/>